<dbReference type="InterPro" id="IPR000731">
    <property type="entry name" value="SSD"/>
</dbReference>
<evidence type="ECO:0000313" key="10">
    <source>
        <dbReference type="EMBL" id="TQL70179.1"/>
    </source>
</evidence>
<evidence type="ECO:0000259" key="9">
    <source>
        <dbReference type="PROSITE" id="PS50156"/>
    </source>
</evidence>
<dbReference type="PANTHER" id="PTHR33406">
    <property type="entry name" value="MEMBRANE PROTEIN MJ1562-RELATED"/>
    <property type="match status" value="1"/>
</dbReference>
<feature type="transmembrane region" description="Helical" evidence="8">
    <location>
        <begin position="300"/>
        <end position="323"/>
    </location>
</feature>
<evidence type="ECO:0000256" key="8">
    <source>
        <dbReference type="SAM" id="Phobius"/>
    </source>
</evidence>
<protein>
    <submittedName>
        <fullName evidence="10">RND superfamily putative drug exporter</fullName>
    </submittedName>
</protein>
<evidence type="ECO:0000313" key="11">
    <source>
        <dbReference type="Proteomes" id="UP000320209"/>
    </source>
</evidence>
<dbReference type="EMBL" id="VFOV01000001">
    <property type="protein sequence ID" value="TQL70179.1"/>
    <property type="molecule type" value="Genomic_DNA"/>
</dbReference>
<evidence type="ECO:0000256" key="5">
    <source>
        <dbReference type="ARBA" id="ARBA00022989"/>
    </source>
</evidence>
<keyword evidence="6 8" id="KW-0472">Membrane</keyword>
<feature type="transmembrane region" description="Helical" evidence="8">
    <location>
        <begin position="632"/>
        <end position="656"/>
    </location>
</feature>
<comment type="similarity">
    <text evidence="2">Belongs to the resistance-nodulation-cell division (RND) (TC 2.A.6) family. MmpL subfamily.</text>
</comment>
<dbReference type="Pfam" id="PF03176">
    <property type="entry name" value="MMPL"/>
    <property type="match status" value="2"/>
</dbReference>
<keyword evidence="11" id="KW-1185">Reference proteome</keyword>
<feature type="transmembrane region" description="Helical" evidence="8">
    <location>
        <begin position="392"/>
        <end position="412"/>
    </location>
</feature>
<dbReference type="Proteomes" id="UP000320209">
    <property type="component" value="Unassembled WGS sequence"/>
</dbReference>
<dbReference type="Gene3D" id="1.20.1640.10">
    <property type="entry name" value="Multidrug efflux transporter AcrB transmembrane domain"/>
    <property type="match status" value="2"/>
</dbReference>
<sequence length="811" mass="86255">MSEGIGAKIVAFITGPVTKWVVLGFWLVMLVLMGPLTGKLSDVESHDNSDWLPANAESTQAIDELAKVQDPDDLTTTIVYHRDGGLTKSDYTDLVLQIPEIASLDGVVTQESKPDQPVMPAIAYPVGEKKGQKQGLVSPDGEVATVSLVVNYADEDPTALLDLRDDLVEITKMDGVDVYIGGQGGSTADQMEAGAGIGGALLYAAAGVVIVILLITYRSPVLWFLPLVSVLVALVVSMGVVYLCAMYAGLTLNQMNRAILDVLVFGAGTDYALLLIARYREELGRHRDRHKAMAAALRGSAPAIIASAGTVTVGMLGLMVATMGSTASLGPVCAIGIVAGLVVMLTLLPALLVITGRWVFWPVKPAYGTSGERHGGIWTRLGSWIRRRPRKVWIGTAAALLACCAGLSMLNITTLDSSETYTKDFPSLVGDRVLEKHDLSDPSNPIQVVSNKGTEKDVVTALTKAGYKGVQPVTDGSHEVAVTAVPLTTDPMSDKSFDTVEDVRSVIHSVDGADALAAGTAAIQLDMAAATDRDTKVVMPLVLGLVLIILMILLRSILSPLLLMATVVLSFGAALGISAVIFDAMGFAGEGREFPLFVFVFLVALGIDYNIFLMHRVREETVEHGDTRRASLVALSATGGVITSAGIVLASTFAVLTTMPHVSFIEIGLAIALGVLLDTLVVRSILVTAINLDLGDIIWWPSGLARRTNVRSPRRGGPGDVVGAGRAAAPGYPGAPMPPRRAPNRQLQSRPTQPGQPQPRPMQGRPMPPRYSRPGPPPGRPPQPGRQPYPRPNPRPYPPQGRPRPRRPDEY</sequence>
<dbReference type="PROSITE" id="PS50156">
    <property type="entry name" value="SSD"/>
    <property type="match status" value="1"/>
</dbReference>
<dbReference type="SUPFAM" id="SSF82866">
    <property type="entry name" value="Multidrug efflux transporter AcrB transmembrane domain"/>
    <property type="match status" value="2"/>
</dbReference>
<evidence type="ECO:0000256" key="3">
    <source>
        <dbReference type="ARBA" id="ARBA00022475"/>
    </source>
</evidence>
<feature type="region of interest" description="Disordered" evidence="7">
    <location>
        <begin position="708"/>
        <end position="811"/>
    </location>
</feature>
<feature type="transmembrane region" description="Helical" evidence="8">
    <location>
        <begin position="561"/>
        <end position="582"/>
    </location>
</feature>
<dbReference type="AlphaFoldDB" id="A0A543AC89"/>
<evidence type="ECO:0000256" key="1">
    <source>
        <dbReference type="ARBA" id="ARBA00004651"/>
    </source>
</evidence>
<gene>
    <name evidence="10" type="ORF">FB381_4108</name>
</gene>
<comment type="subcellular location">
    <subcellularLocation>
        <location evidence="1">Cell membrane</location>
        <topology evidence="1">Multi-pass membrane protein</topology>
    </subcellularLocation>
</comment>
<feature type="compositionally biased region" description="Pro residues" evidence="7">
    <location>
        <begin position="754"/>
        <end position="802"/>
    </location>
</feature>
<feature type="transmembrane region" description="Helical" evidence="8">
    <location>
        <begin position="20"/>
        <end position="38"/>
    </location>
</feature>
<keyword evidence="4 8" id="KW-0812">Transmembrane</keyword>
<keyword evidence="3" id="KW-1003">Cell membrane</keyword>
<dbReference type="RefSeq" id="WP_246088229.1">
    <property type="nucleotide sequence ID" value="NZ_VFOV01000001.1"/>
</dbReference>
<evidence type="ECO:0000256" key="7">
    <source>
        <dbReference type="SAM" id="MobiDB-lite"/>
    </source>
</evidence>
<dbReference type="InterPro" id="IPR050545">
    <property type="entry name" value="Mycobact_MmpL"/>
</dbReference>
<evidence type="ECO:0000256" key="2">
    <source>
        <dbReference type="ARBA" id="ARBA00010157"/>
    </source>
</evidence>
<evidence type="ECO:0000256" key="4">
    <source>
        <dbReference type="ARBA" id="ARBA00022692"/>
    </source>
</evidence>
<feature type="transmembrane region" description="Helical" evidence="8">
    <location>
        <begin position="594"/>
        <end position="612"/>
    </location>
</feature>
<feature type="transmembrane region" description="Helical" evidence="8">
    <location>
        <begin position="222"/>
        <end position="250"/>
    </location>
</feature>
<feature type="transmembrane region" description="Helical" evidence="8">
    <location>
        <begin position="662"/>
        <end position="682"/>
    </location>
</feature>
<proteinExistence type="inferred from homology"/>
<organism evidence="10 11">
    <name type="scientific">Nocardioides albertanoniae</name>
    <dbReference type="NCBI Taxonomy" id="1175486"/>
    <lineage>
        <taxon>Bacteria</taxon>
        <taxon>Bacillati</taxon>
        <taxon>Actinomycetota</taxon>
        <taxon>Actinomycetes</taxon>
        <taxon>Propionibacteriales</taxon>
        <taxon>Nocardioidaceae</taxon>
        <taxon>Nocardioides</taxon>
    </lineage>
</organism>
<keyword evidence="5 8" id="KW-1133">Transmembrane helix</keyword>
<feature type="transmembrane region" description="Helical" evidence="8">
    <location>
        <begin position="537"/>
        <end position="554"/>
    </location>
</feature>
<dbReference type="PANTHER" id="PTHR33406:SF6">
    <property type="entry name" value="MEMBRANE PROTEIN YDGH-RELATED"/>
    <property type="match status" value="1"/>
</dbReference>
<feature type="transmembrane region" description="Helical" evidence="8">
    <location>
        <begin position="262"/>
        <end position="279"/>
    </location>
</feature>
<name>A0A543AC89_9ACTN</name>
<feature type="transmembrane region" description="Helical" evidence="8">
    <location>
        <begin position="193"/>
        <end position="215"/>
    </location>
</feature>
<evidence type="ECO:0000256" key="6">
    <source>
        <dbReference type="ARBA" id="ARBA00023136"/>
    </source>
</evidence>
<dbReference type="InterPro" id="IPR004869">
    <property type="entry name" value="MMPL_dom"/>
</dbReference>
<feature type="transmembrane region" description="Helical" evidence="8">
    <location>
        <begin position="329"/>
        <end position="354"/>
    </location>
</feature>
<accession>A0A543AC89</accession>
<feature type="domain" description="SSD" evidence="9">
    <location>
        <begin position="222"/>
        <end position="354"/>
    </location>
</feature>
<dbReference type="GO" id="GO:0005886">
    <property type="term" value="C:plasma membrane"/>
    <property type="evidence" value="ECO:0007669"/>
    <property type="project" value="UniProtKB-SubCell"/>
</dbReference>
<reference evidence="10 11" key="1">
    <citation type="submission" date="2019-06" db="EMBL/GenBank/DDBJ databases">
        <title>Sequencing the genomes of 1000 actinobacteria strains.</title>
        <authorList>
            <person name="Klenk H.-P."/>
        </authorList>
    </citation>
    <scope>NUCLEOTIDE SEQUENCE [LARGE SCALE GENOMIC DNA]</scope>
    <source>
        <strain evidence="10 11">DSM 25218</strain>
    </source>
</reference>
<feature type="compositionally biased region" description="Low complexity" evidence="7">
    <location>
        <begin position="723"/>
        <end position="732"/>
    </location>
</feature>
<comment type="caution">
    <text evidence="10">The sequence shown here is derived from an EMBL/GenBank/DDBJ whole genome shotgun (WGS) entry which is preliminary data.</text>
</comment>